<organism evidence="6 7">
    <name type="scientific">Maccoyibacter intestinihominis</name>
    <dbReference type="NCBI Taxonomy" id="3133499"/>
    <lineage>
        <taxon>Bacteria</taxon>
        <taxon>Bacillati</taxon>
        <taxon>Bacillota</taxon>
        <taxon>Clostridia</taxon>
        <taxon>Lachnospirales</taxon>
        <taxon>Lachnospiraceae</taxon>
        <taxon>Maccoyibacter</taxon>
    </lineage>
</organism>
<feature type="transmembrane region" description="Helical" evidence="5">
    <location>
        <begin position="113"/>
        <end position="134"/>
    </location>
</feature>
<dbReference type="Proteomes" id="UP001454489">
    <property type="component" value="Unassembled WGS sequence"/>
</dbReference>
<dbReference type="PANTHER" id="PTHR35529">
    <property type="entry name" value="MANGANESE EFFLUX PUMP MNTP-RELATED"/>
    <property type="match status" value="1"/>
</dbReference>
<dbReference type="RefSeq" id="WP_177962388.1">
    <property type="nucleotide sequence ID" value="NZ_JBBMEX010000013.1"/>
</dbReference>
<keyword evidence="1" id="KW-1003">Cell membrane</keyword>
<proteinExistence type="predicted"/>
<keyword evidence="3 5" id="KW-1133">Transmembrane helix</keyword>
<evidence type="ECO:0000256" key="3">
    <source>
        <dbReference type="ARBA" id="ARBA00022989"/>
    </source>
</evidence>
<comment type="caution">
    <text evidence="6">The sequence shown here is derived from an EMBL/GenBank/DDBJ whole genome shotgun (WGS) entry which is preliminary data.</text>
</comment>
<evidence type="ECO:0000313" key="7">
    <source>
        <dbReference type="Proteomes" id="UP001454489"/>
    </source>
</evidence>
<keyword evidence="4 5" id="KW-0472">Membrane</keyword>
<evidence type="ECO:0000256" key="1">
    <source>
        <dbReference type="ARBA" id="ARBA00022475"/>
    </source>
</evidence>
<feature type="transmembrane region" description="Helical" evidence="5">
    <location>
        <begin position="171"/>
        <end position="192"/>
    </location>
</feature>
<feature type="transmembrane region" description="Helical" evidence="5">
    <location>
        <begin position="73"/>
        <end position="92"/>
    </location>
</feature>
<dbReference type="PANTHER" id="PTHR35529:SF1">
    <property type="entry name" value="MANGANESE EFFLUX PUMP MNTP-RELATED"/>
    <property type="match status" value="1"/>
</dbReference>
<name>A0ABV1HFL7_9FIRM</name>
<reference evidence="6 7" key="1">
    <citation type="submission" date="2024-03" db="EMBL/GenBank/DDBJ databases">
        <title>Human intestinal bacterial collection.</title>
        <authorList>
            <person name="Pauvert C."/>
            <person name="Hitch T.C.A."/>
            <person name="Clavel T."/>
        </authorList>
    </citation>
    <scope>NUCLEOTIDE SEQUENCE [LARGE SCALE GENOMIC DNA]</scope>
    <source>
        <strain evidence="6 7">CLA-AA-H185</strain>
    </source>
</reference>
<dbReference type="SUPFAM" id="SSF103473">
    <property type="entry name" value="MFS general substrate transporter"/>
    <property type="match status" value="1"/>
</dbReference>
<evidence type="ECO:0000256" key="2">
    <source>
        <dbReference type="ARBA" id="ARBA00022692"/>
    </source>
</evidence>
<sequence>MSWIEIVLITIGMSLDTFAAVECQGALVAKLEKKRLSMAVTVIALWQTIALLIGSFLVTLLNQYDTQLSGEAFIGRILAILILFGMGLRMFVKAWRNERIVEKREDGLDIKKTFFSIAKGTIFTILTGIAFAFLEADIKAVLIMIICVTIAMVIIGLYTGYRLGFEQKSKAYIGGGALLIAAGIDVIVRYIVMR</sequence>
<keyword evidence="7" id="KW-1185">Reference proteome</keyword>
<dbReference type="InterPro" id="IPR036259">
    <property type="entry name" value="MFS_trans_sf"/>
</dbReference>
<gene>
    <name evidence="6" type="ORF">WMO43_11540</name>
</gene>
<evidence type="ECO:0000313" key="6">
    <source>
        <dbReference type="EMBL" id="MEQ2558493.1"/>
    </source>
</evidence>
<evidence type="ECO:0000256" key="5">
    <source>
        <dbReference type="SAM" id="Phobius"/>
    </source>
</evidence>
<dbReference type="InterPro" id="IPR003810">
    <property type="entry name" value="Mntp/YtaF"/>
</dbReference>
<keyword evidence="2 5" id="KW-0812">Transmembrane</keyword>
<feature type="transmembrane region" description="Helical" evidence="5">
    <location>
        <begin position="36"/>
        <end position="61"/>
    </location>
</feature>
<evidence type="ECO:0000256" key="4">
    <source>
        <dbReference type="ARBA" id="ARBA00023136"/>
    </source>
</evidence>
<dbReference type="EMBL" id="JBBMEX010000013">
    <property type="protein sequence ID" value="MEQ2558493.1"/>
    <property type="molecule type" value="Genomic_DNA"/>
</dbReference>
<accession>A0ABV1HFL7</accession>
<dbReference type="Pfam" id="PF02659">
    <property type="entry name" value="Mntp"/>
    <property type="match status" value="1"/>
</dbReference>
<feature type="transmembrane region" description="Helical" evidence="5">
    <location>
        <begin position="140"/>
        <end position="159"/>
    </location>
</feature>
<protein>
    <submittedName>
        <fullName evidence="6">Manganese efflux pump</fullName>
    </submittedName>
</protein>